<accession>A0A7G6SMH6</accession>
<dbReference type="Pfam" id="PF03167">
    <property type="entry name" value="UDG"/>
    <property type="match status" value="1"/>
</dbReference>
<sequence>MSNAVEFDPGPPVAFAQHFASVPDYAPFKNFFWYDWGPVFYRGRLDGSARVLCIASDPGATERVALRTLVGDAGQRVQGFLAKLGLVRSYLCLNAFAYALIPSQSAGGDDVLDEPAHLAWRNALFDMAKGPQVQAVIAFGAQAQRAVAKWPGKAGTQVFKLPHPSSHDPQVLANAWRAAVVTLRGIVTADAGGNATGANYGAQLVEADYAVIPRRDLPFGVPAFMGDDRWLRAMAPPQFASVSRPQPDDRHTLIWKAPKSN</sequence>
<dbReference type="CDD" id="cd10034">
    <property type="entry name" value="UDG_BdiUng_like"/>
    <property type="match status" value="1"/>
</dbReference>
<dbReference type="InterPro" id="IPR005122">
    <property type="entry name" value="Uracil-DNA_glycosylase-like"/>
</dbReference>
<feature type="domain" description="Uracil-DNA glycosylase-like" evidence="1">
    <location>
        <begin position="46"/>
        <end position="166"/>
    </location>
</feature>
<reference evidence="3" key="1">
    <citation type="journal article" date="2020" name="Mol. Plant Microbe">
        <title>Rhizobial microsymbionts of the narrowly endemic Oxytropis species growing in Kamchatka are characterized by significant genetic diversity and possess a set of genes that are associated with T3SS and T6SS secretion systems and can affect the development of symbiosis.</title>
        <authorList>
            <person name="Safronova V."/>
            <person name="Guro P."/>
            <person name="Sazanova A."/>
            <person name="Kuznetsova I."/>
            <person name="Belimov A."/>
            <person name="Yakubov V."/>
            <person name="Chirak E."/>
            <person name="Afonin A."/>
            <person name="Gogolev Y."/>
            <person name="Andronov E."/>
            <person name="Tikhonovich I."/>
        </authorList>
    </citation>
    <scope>NUCLEOTIDE SEQUENCE [LARGE SCALE GENOMIC DNA]</scope>
    <source>
        <strain evidence="3">583</strain>
    </source>
</reference>
<dbReference type="EMBL" id="CP050296">
    <property type="protein sequence ID" value="QND55708.1"/>
    <property type="molecule type" value="Genomic_DNA"/>
</dbReference>
<dbReference type="AlphaFoldDB" id="A0A7G6SMH6"/>
<evidence type="ECO:0000313" key="2">
    <source>
        <dbReference type="EMBL" id="QND55708.1"/>
    </source>
</evidence>
<dbReference type="SUPFAM" id="SSF52141">
    <property type="entry name" value="Uracil-DNA glycosylase-like"/>
    <property type="match status" value="1"/>
</dbReference>
<dbReference type="RefSeq" id="WP_183461291.1">
    <property type="nucleotide sequence ID" value="NZ_CP050296.1"/>
</dbReference>
<dbReference type="Proteomes" id="UP000515465">
    <property type="component" value="Chromosome"/>
</dbReference>
<evidence type="ECO:0000313" key="3">
    <source>
        <dbReference type="Proteomes" id="UP000515465"/>
    </source>
</evidence>
<name>A0A7G6SMH6_9HYPH</name>
<organism evidence="2 3">
    <name type="scientific">Mesorhizobium huakuii</name>
    <dbReference type="NCBI Taxonomy" id="28104"/>
    <lineage>
        <taxon>Bacteria</taxon>
        <taxon>Pseudomonadati</taxon>
        <taxon>Pseudomonadota</taxon>
        <taxon>Alphaproteobacteria</taxon>
        <taxon>Hyphomicrobiales</taxon>
        <taxon>Phyllobacteriaceae</taxon>
        <taxon>Mesorhizobium</taxon>
    </lineage>
</organism>
<evidence type="ECO:0000259" key="1">
    <source>
        <dbReference type="Pfam" id="PF03167"/>
    </source>
</evidence>
<protein>
    <submittedName>
        <fullName evidence="2">Uracil-DNA glycosylase</fullName>
    </submittedName>
</protein>
<dbReference type="Gene3D" id="3.40.470.10">
    <property type="entry name" value="Uracil-DNA glycosylase-like domain"/>
    <property type="match status" value="1"/>
</dbReference>
<dbReference type="InterPro" id="IPR036895">
    <property type="entry name" value="Uracil-DNA_glycosylase-like_sf"/>
</dbReference>
<gene>
    <name evidence="2" type="ORF">HB778_02785</name>
</gene>
<proteinExistence type="predicted"/>